<gene>
    <name evidence="9" type="ORF">SAMN02745146_1811</name>
</gene>
<evidence type="ECO:0000313" key="10">
    <source>
        <dbReference type="Proteomes" id="UP000184418"/>
    </source>
</evidence>
<dbReference type="SMART" id="SM00388">
    <property type="entry name" value="HisKA"/>
    <property type="match status" value="1"/>
</dbReference>
<dbReference type="InterPro" id="IPR001610">
    <property type="entry name" value="PAC"/>
</dbReference>
<dbReference type="InterPro" id="IPR052162">
    <property type="entry name" value="Sensor_kinase/Photoreceptor"/>
</dbReference>
<reference evidence="9 10" key="1">
    <citation type="submission" date="2016-11" db="EMBL/GenBank/DDBJ databases">
        <authorList>
            <person name="Jaros S."/>
            <person name="Januszkiewicz K."/>
            <person name="Wedrychowicz H."/>
        </authorList>
    </citation>
    <scope>NUCLEOTIDE SEQUENCE [LARGE SCALE GENOMIC DNA]</scope>
    <source>
        <strain evidence="9 10">DSM 21074</strain>
    </source>
</reference>
<dbReference type="SUPFAM" id="SSF55785">
    <property type="entry name" value="PYP-like sensor domain (PAS domain)"/>
    <property type="match status" value="3"/>
</dbReference>
<dbReference type="InterPro" id="IPR000700">
    <property type="entry name" value="PAS-assoc_C"/>
</dbReference>
<accession>A0A1M6EU06</accession>
<keyword evidence="4" id="KW-0808">Transferase</keyword>
<feature type="domain" description="PAS" evidence="7">
    <location>
        <begin position="130"/>
        <end position="187"/>
    </location>
</feature>
<dbReference type="SMART" id="SM00086">
    <property type="entry name" value="PAC"/>
    <property type="match status" value="2"/>
</dbReference>
<dbReference type="PRINTS" id="PR00344">
    <property type="entry name" value="BCTRLSENSOR"/>
</dbReference>
<feature type="domain" description="Histidine kinase" evidence="6">
    <location>
        <begin position="389"/>
        <end position="605"/>
    </location>
</feature>
<dbReference type="InterPro" id="IPR003594">
    <property type="entry name" value="HATPase_dom"/>
</dbReference>
<dbReference type="InterPro" id="IPR036890">
    <property type="entry name" value="HATPase_C_sf"/>
</dbReference>
<proteinExistence type="predicted"/>
<keyword evidence="10" id="KW-1185">Reference proteome</keyword>
<dbReference type="AlphaFoldDB" id="A0A1M6EU06"/>
<dbReference type="STRING" id="1121955.SAMN02745146_1811"/>
<evidence type="ECO:0000256" key="1">
    <source>
        <dbReference type="ARBA" id="ARBA00000085"/>
    </source>
</evidence>
<dbReference type="InterPro" id="IPR035965">
    <property type="entry name" value="PAS-like_dom_sf"/>
</dbReference>
<protein>
    <recommendedName>
        <fullName evidence="2">histidine kinase</fullName>
        <ecNumber evidence="2">2.7.13.3</ecNumber>
    </recommendedName>
</protein>
<evidence type="ECO:0000256" key="5">
    <source>
        <dbReference type="ARBA" id="ARBA00022777"/>
    </source>
</evidence>
<dbReference type="InterPro" id="IPR004358">
    <property type="entry name" value="Sig_transdc_His_kin-like_C"/>
</dbReference>
<dbReference type="Gene3D" id="3.30.450.20">
    <property type="entry name" value="PAS domain"/>
    <property type="match status" value="3"/>
</dbReference>
<dbReference type="CDD" id="cd00082">
    <property type="entry name" value="HisKA"/>
    <property type="match status" value="1"/>
</dbReference>
<dbReference type="EMBL" id="FQYN01000003">
    <property type="protein sequence ID" value="SHI88878.1"/>
    <property type="molecule type" value="Genomic_DNA"/>
</dbReference>
<evidence type="ECO:0000259" key="7">
    <source>
        <dbReference type="PROSITE" id="PS50112"/>
    </source>
</evidence>
<sequence length="610" mass="66764">MPLASAFFEQDAAAVFALNQDGAFQRVNARFATLLGQPAAPLTGTGFVQCLPATEQTRAQQHLARALAGEAVCYEAGAAGAAASGVVFMLVPLVADGRVSGVYGTALPAAISPEHPADVMLDAIADVAFVLAVEAKGRYRFTFVNKAFEKATGLPGAKVVGSYVHDIIPEPSLSLVLDKYQQAVNTAERVSWLETSDCPAGRRVGEVSVMPLLDSAGKCSQLVGVVHNMTELKEGEEALRVSNERYQYALKATTDALYDWNIAADTLYWGEGFATLFGHQVVPNPGRFSTWASYVHDSEKKSVVDGLRHAAFQTQDAFWQHEYRFRRADGSWACVFDRGYILRDAQGQPVRMIGAMQDITERKEAEIRQSLMAAKLMDQNADLQQFAYIVSHNLRAPLANALGYADLLSRIDRHAEVFDNSLQNLHASLRQLDGILSDVNNILSARDKQTGYRPEPVAVAAVCRQALFGLEELLHECGGELHNEIPETLRLPGSRAYFHSIFHNLISNAIKYRSDSRPLLIRIQAVAGPGSGTTILFSDNGMGFDAEQFGQEIFQLYRRFHKHRPGRGIGLFLVKAHVESMGGQISVSSRVNEGTRFTLFFSAPNANLPD</sequence>
<dbReference type="SMART" id="SM00387">
    <property type="entry name" value="HATPase_c"/>
    <property type="match status" value="1"/>
</dbReference>
<dbReference type="NCBIfam" id="TIGR00229">
    <property type="entry name" value="sensory_box"/>
    <property type="match status" value="2"/>
</dbReference>
<dbReference type="Gene3D" id="3.30.565.10">
    <property type="entry name" value="Histidine kinase-like ATPase, C-terminal domain"/>
    <property type="match status" value="1"/>
</dbReference>
<dbReference type="Pfam" id="PF08447">
    <property type="entry name" value="PAS_3"/>
    <property type="match status" value="1"/>
</dbReference>
<evidence type="ECO:0000256" key="3">
    <source>
        <dbReference type="ARBA" id="ARBA00022553"/>
    </source>
</evidence>
<keyword evidence="3" id="KW-0597">Phosphoprotein</keyword>
<dbReference type="PANTHER" id="PTHR43304">
    <property type="entry name" value="PHYTOCHROME-LIKE PROTEIN CPH1"/>
    <property type="match status" value="1"/>
</dbReference>
<evidence type="ECO:0000256" key="4">
    <source>
        <dbReference type="ARBA" id="ARBA00022679"/>
    </source>
</evidence>
<evidence type="ECO:0000259" key="8">
    <source>
        <dbReference type="PROSITE" id="PS50113"/>
    </source>
</evidence>
<dbReference type="Pfam" id="PF00512">
    <property type="entry name" value="HisKA"/>
    <property type="match status" value="1"/>
</dbReference>
<name>A0A1M6EU06_9BACT</name>
<dbReference type="Gene3D" id="1.10.287.130">
    <property type="match status" value="1"/>
</dbReference>
<dbReference type="InterPro" id="IPR013655">
    <property type="entry name" value="PAS_fold_3"/>
</dbReference>
<dbReference type="PROSITE" id="PS50109">
    <property type="entry name" value="HIS_KIN"/>
    <property type="match status" value="1"/>
</dbReference>
<dbReference type="Proteomes" id="UP000184418">
    <property type="component" value="Unassembled WGS sequence"/>
</dbReference>
<dbReference type="InterPro" id="IPR003661">
    <property type="entry name" value="HisK_dim/P_dom"/>
</dbReference>
<organism evidence="9 10">
    <name type="scientific">Hymenobacter daecheongensis DSM 21074</name>
    <dbReference type="NCBI Taxonomy" id="1121955"/>
    <lineage>
        <taxon>Bacteria</taxon>
        <taxon>Pseudomonadati</taxon>
        <taxon>Bacteroidota</taxon>
        <taxon>Cytophagia</taxon>
        <taxon>Cytophagales</taxon>
        <taxon>Hymenobacteraceae</taxon>
        <taxon>Hymenobacter</taxon>
    </lineage>
</organism>
<feature type="domain" description="PAC" evidence="8">
    <location>
        <begin position="319"/>
        <end position="371"/>
    </location>
</feature>
<comment type="catalytic activity">
    <reaction evidence="1">
        <text>ATP + protein L-histidine = ADP + protein N-phospho-L-histidine.</text>
        <dbReference type="EC" id="2.7.13.3"/>
    </reaction>
</comment>
<dbReference type="PANTHER" id="PTHR43304:SF1">
    <property type="entry name" value="PAC DOMAIN-CONTAINING PROTEIN"/>
    <property type="match status" value="1"/>
</dbReference>
<dbReference type="SUPFAM" id="SSF47384">
    <property type="entry name" value="Homodimeric domain of signal transducing histidine kinase"/>
    <property type="match status" value="1"/>
</dbReference>
<dbReference type="Pfam" id="PF02518">
    <property type="entry name" value="HATPase_c"/>
    <property type="match status" value="1"/>
</dbReference>
<dbReference type="GO" id="GO:0000155">
    <property type="term" value="F:phosphorelay sensor kinase activity"/>
    <property type="evidence" value="ECO:0007669"/>
    <property type="project" value="InterPro"/>
</dbReference>
<evidence type="ECO:0000259" key="6">
    <source>
        <dbReference type="PROSITE" id="PS50109"/>
    </source>
</evidence>
<dbReference type="Pfam" id="PF08448">
    <property type="entry name" value="PAS_4"/>
    <property type="match status" value="2"/>
</dbReference>
<evidence type="ECO:0000313" key="9">
    <source>
        <dbReference type="EMBL" id="SHI88878.1"/>
    </source>
</evidence>
<dbReference type="InterPro" id="IPR013656">
    <property type="entry name" value="PAS_4"/>
</dbReference>
<dbReference type="InterPro" id="IPR005467">
    <property type="entry name" value="His_kinase_dom"/>
</dbReference>
<keyword evidence="5" id="KW-0418">Kinase</keyword>
<dbReference type="CDD" id="cd00075">
    <property type="entry name" value="HATPase"/>
    <property type="match status" value="1"/>
</dbReference>
<dbReference type="PROSITE" id="PS50112">
    <property type="entry name" value="PAS"/>
    <property type="match status" value="1"/>
</dbReference>
<dbReference type="InterPro" id="IPR000014">
    <property type="entry name" value="PAS"/>
</dbReference>
<dbReference type="SUPFAM" id="SSF55874">
    <property type="entry name" value="ATPase domain of HSP90 chaperone/DNA topoisomerase II/histidine kinase"/>
    <property type="match status" value="1"/>
</dbReference>
<dbReference type="InterPro" id="IPR036097">
    <property type="entry name" value="HisK_dim/P_sf"/>
</dbReference>
<evidence type="ECO:0000256" key="2">
    <source>
        <dbReference type="ARBA" id="ARBA00012438"/>
    </source>
</evidence>
<dbReference type="EC" id="2.7.13.3" evidence="2"/>
<dbReference type="CDD" id="cd00130">
    <property type="entry name" value="PAS"/>
    <property type="match status" value="2"/>
</dbReference>
<dbReference type="SMART" id="SM00091">
    <property type="entry name" value="PAS"/>
    <property type="match status" value="3"/>
</dbReference>
<dbReference type="PROSITE" id="PS50113">
    <property type="entry name" value="PAC"/>
    <property type="match status" value="1"/>
</dbReference>